<dbReference type="EMBL" id="FOLW01000005">
    <property type="protein sequence ID" value="SFC90881.1"/>
    <property type="molecule type" value="Genomic_DNA"/>
</dbReference>
<dbReference type="AlphaFoldDB" id="A0AAJ4WB17"/>
<proteinExistence type="predicted"/>
<reference evidence="1 2" key="1">
    <citation type="submission" date="2016-10" db="EMBL/GenBank/DDBJ databases">
        <authorList>
            <person name="Varghese N."/>
            <person name="Submissions S."/>
        </authorList>
    </citation>
    <scope>NUCLEOTIDE SEQUENCE [LARGE SCALE GENOMIC DNA]</scope>
    <source>
        <strain evidence="1 2">DSM 5563</strain>
    </source>
</reference>
<gene>
    <name evidence="1" type="ORF">SAMN02745723_105184</name>
</gene>
<sequence>MMETLHLDGNQEVSIFQLCSFLRCSGYFNKNELFTLAFEILRALEKEDTRENPTH</sequence>
<accession>A0AAJ4WB17</accession>
<evidence type="ECO:0000313" key="2">
    <source>
        <dbReference type="Proteomes" id="UP000226420"/>
    </source>
</evidence>
<organism evidence="1 2">
    <name type="scientific">Pragia fontium DSM 5563 = ATCC 49100</name>
    <dbReference type="NCBI Taxonomy" id="1122977"/>
    <lineage>
        <taxon>Bacteria</taxon>
        <taxon>Pseudomonadati</taxon>
        <taxon>Pseudomonadota</taxon>
        <taxon>Gammaproteobacteria</taxon>
        <taxon>Enterobacterales</taxon>
        <taxon>Budviciaceae</taxon>
        <taxon>Pragia</taxon>
    </lineage>
</organism>
<comment type="caution">
    <text evidence="1">The sequence shown here is derived from an EMBL/GenBank/DDBJ whole genome shotgun (WGS) entry which is preliminary data.</text>
</comment>
<name>A0AAJ4WB17_9GAMM</name>
<dbReference type="Proteomes" id="UP000226420">
    <property type="component" value="Unassembled WGS sequence"/>
</dbReference>
<protein>
    <submittedName>
        <fullName evidence="1">Uncharacterized protein</fullName>
    </submittedName>
</protein>
<evidence type="ECO:0000313" key="1">
    <source>
        <dbReference type="EMBL" id="SFC90881.1"/>
    </source>
</evidence>